<evidence type="ECO:0000256" key="11">
    <source>
        <dbReference type="ARBA" id="ARBA00022989"/>
    </source>
</evidence>
<dbReference type="PANTHER" id="PTHR34220">
    <property type="entry name" value="SENSOR HISTIDINE KINASE YPDA"/>
    <property type="match status" value="1"/>
</dbReference>
<gene>
    <name evidence="17" type="ORF">I8J30_27095</name>
</gene>
<dbReference type="SUPFAM" id="SSF55874">
    <property type="entry name" value="ATPase domain of HSP90 chaperone/DNA topoisomerase II/histidine kinase"/>
    <property type="match status" value="1"/>
</dbReference>
<dbReference type="Pfam" id="PF00672">
    <property type="entry name" value="HAMP"/>
    <property type="match status" value="1"/>
</dbReference>
<dbReference type="Proteomes" id="UP000673394">
    <property type="component" value="Unassembled WGS sequence"/>
</dbReference>
<dbReference type="PROSITE" id="PS50885">
    <property type="entry name" value="HAMP"/>
    <property type="match status" value="1"/>
</dbReference>
<comment type="catalytic activity">
    <reaction evidence="1">
        <text>ATP + protein L-histidine = ADP + protein N-phospho-L-histidine.</text>
        <dbReference type="EC" id="2.7.13.3"/>
    </reaction>
</comment>
<dbReference type="SMART" id="SM00387">
    <property type="entry name" value="HATPase_c"/>
    <property type="match status" value="1"/>
</dbReference>
<dbReference type="EC" id="2.7.13.3" evidence="3"/>
<dbReference type="InterPro" id="IPR003594">
    <property type="entry name" value="HATPase_dom"/>
</dbReference>
<dbReference type="PANTHER" id="PTHR34220:SF7">
    <property type="entry name" value="SENSOR HISTIDINE KINASE YPDA"/>
    <property type="match status" value="1"/>
</dbReference>
<feature type="domain" description="Histidine kinase" evidence="15">
    <location>
        <begin position="491"/>
        <end position="611"/>
    </location>
</feature>
<evidence type="ECO:0000256" key="8">
    <source>
        <dbReference type="ARBA" id="ARBA00022741"/>
    </source>
</evidence>
<evidence type="ECO:0000256" key="4">
    <source>
        <dbReference type="ARBA" id="ARBA00022475"/>
    </source>
</evidence>
<dbReference type="Gene3D" id="6.10.340.10">
    <property type="match status" value="1"/>
</dbReference>
<dbReference type="SMART" id="SM00304">
    <property type="entry name" value="HAMP"/>
    <property type="match status" value="1"/>
</dbReference>
<evidence type="ECO:0000259" key="15">
    <source>
        <dbReference type="PROSITE" id="PS50109"/>
    </source>
</evidence>
<keyword evidence="9 17" id="KW-0418">Kinase</keyword>
<dbReference type="InterPro" id="IPR005467">
    <property type="entry name" value="His_kinase_dom"/>
</dbReference>
<dbReference type="EMBL" id="JAGKSP010000017">
    <property type="protein sequence ID" value="MBP3966376.1"/>
    <property type="molecule type" value="Genomic_DNA"/>
</dbReference>
<dbReference type="Pfam" id="PF02518">
    <property type="entry name" value="HATPase_c"/>
    <property type="match status" value="1"/>
</dbReference>
<dbReference type="Gene3D" id="3.30.565.10">
    <property type="entry name" value="Histidine kinase-like ATPase, C-terminal domain"/>
    <property type="match status" value="1"/>
</dbReference>
<evidence type="ECO:0000256" key="9">
    <source>
        <dbReference type="ARBA" id="ARBA00022777"/>
    </source>
</evidence>
<keyword evidence="12" id="KW-0902">Two-component regulatory system</keyword>
<dbReference type="SUPFAM" id="SSF158472">
    <property type="entry name" value="HAMP domain-like"/>
    <property type="match status" value="1"/>
</dbReference>
<evidence type="ECO:0000259" key="16">
    <source>
        <dbReference type="PROSITE" id="PS50885"/>
    </source>
</evidence>
<sequence length="627" mass="69683">MLTNWLYPNWLRNQVIRSKIIAIYIPLIIVPLLVLGFASNTIYTNAIVDKTISNVSDNSSLIITRMNGILTNAESCANILTINLNRVIQDHNKGEISRERSLLLSTLITNQLSFALLVFPDVESAAFIDTYGTIYGTSAAIENAGAPQPETLLQTPMMKRIRETTGQNIWFPMDKRSYLTLGADEPVLTVGKKINNIYTGQELGLLVLNVKEQSLSAIYNNIGNDQSGSYMLTDQAGTIVSSTHKEQLLKPVEDKALRQWINQTNSGSTIDRFLGEKLLVISSEMPKFGWKLISMEPFNALTADNRKITALIMTIGFFCFLFALMGAGILNRLIARPIVLLTKYMKLVKEGNLTIQLPVKSNDELGLLASGFNTMLTRINLLLDNVRFEQKKKREYELALIQSQIKPHFLYNTLDVIYTLSEIGRVKDVQRTTKSLADYYRIVLSQGKEAIPLQDELQGLRDYLAIQRIRYADVFDYQIDVQPEVLSCTVLKLTLQPLVENAIYHGLKTKGTFGHLIVTGGIEGQDLLLTVKDDGVGIPPERLETLLRPSADSPNTTPAAVLSAAGNTGSSFGMRSVDSRIKLYFGDGYGLTLISEPGAGTEIQVRLPMEQHEETGGGRHVEFTDRG</sequence>
<dbReference type="GO" id="GO:0016301">
    <property type="term" value="F:kinase activity"/>
    <property type="evidence" value="ECO:0007669"/>
    <property type="project" value="UniProtKB-KW"/>
</dbReference>
<accession>A0ABS5CKJ0</accession>
<dbReference type="InterPro" id="IPR033479">
    <property type="entry name" value="dCache_1"/>
</dbReference>
<evidence type="ECO:0000256" key="2">
    <source>
        <dbReference type="ARBA" id="ARBA00004651"/>
    </source>
</evidence>
<name>A0ABS5CKJ0_9BACL</name>
<organism evidence="17 18">
    <name type="scientific">Paenibacillus lignilyticus</name>
    <dbReference type="NCBI Taxonomy" id="1172615"/>
    <lineage>
        <taxon>Bacteria</taxon>
        <taxon>Bacillati</taxon>
        <taxon>Bacillota</taxon>
        <taxon>Bacilli</taxon>
        <taxon>Bacillales</taxon>
        <taxon>Paenibacillaceae</taxon>
        <taxon>Paenibacillus</taxon>
    </lineage>
</organism>
<dbReference type="RefSeq" id="WP_210663486.1">
    <property type="nucleotide sequence ID" value="NZ_JAGKSP010000017.1"/>
</dbReference>
<protein>
    <recommendedName>
        <fullName evidence="3">histidine kinase</fullName>
        <ecNumber evidence="3">2.7.13.3</ecNumber>
    </recommendedName>
</protein>
<evidence type="ECO:0000256" key="1">
    <source>
        <dbReference type="ARBA" id="ARBA00000085"/>
    </source>
</evidence>
<dbReference type="InterPro" id="IPR010559">
    <property type="entry name" value="Sig_transdc_His_kin_internal"/>
</dbReference>
<keyword evidence="11 14" id="KW-1133">Transmembrane helix</keyword>
<evidence type="ECO:0000256" key="13">
    <source>
        <dbReference type="ARBA" id="ARBA00023136"/>
    </source>
</evidence>
<keyword evidence="6" id="KW-0808">Transferase</keyword>
<proteinExistence type="predicted"/>
<evidence type="ECO:0000256" key="6">
    <source>
        <dbReference type="ARBA" id="ARBA00022679"/>
    </source>
</evidence>
<dbReference type="PRINTS" id="PR00344">
    <property type="entry name" value="BCTRLSENSOR"/>
</dbReference>
<dbReference type="Pfam" id="PF06580">
    <property type="entry name" value="His_kinase"/>
    <property type="match status" value="1"/>
</dbReference>
<keyword evidence="8" id="KW-0547">Nucleotide-binding</keyword>
<evidence type="ECO:0000313" key="17">
    <source>
        <dbReference type="EMBL" id="MBP3966376.1"/>
    </source>
</evidence>
<evidence type="ECO:0000313" key="18">
    <source>
        <dbReference type="Proteomes" id="UP000673394"/>
    </source>
</evidence>
<keyword evidence="10" id="KW-0067">ATP-binding</keyword>
<evidence type="ECO:0000256" key="3">
    <source>
        <dbReference type="ARBA" id="ARBA00012438"/>
    </source>
</evidence>
<keyword evidence="7 14" id="KW-0812">Transmembrane</keyword>
<comment type="subcellular location">
    <subcellularLocation>
        <location evidence="2">Cell membrane</location>
        <topology evidence="2">Multi-pass membrane protein</topology>
    </subcellularLocation>
</comment>
<dbReference type="PROSITE" id="PS50109">
    <property type="entry name" value="HIS_KIN"/>
    <property type="match status" value="1"/>
</dbReference>
<reference evidence="17 18" key="1">
    <citation type="submission" date="2021-04" db="EMBL/GenBank/DDBJ databases">
        <title>Paenibacillus sp. DLE-14 whole genome sequence.</title>
        <authorList>
            <person name="Ham Y.J."/>
        </authorList>
    </citation>
    <scope>NUCLEOTIDE SEQUENCE [LARGE SCALE GENOMIC DNA]</scope>
    <source>
        <strain evidence="17 18">DLE-14</strain>
    </source>
</reference>
<dbReference type="Gene3D" id="3.30.450.20">
    <property type="entry name" value="PAS domain"/>
    <property type="match status" value="2"/>
</dbReference>
<keyword evidence="18" id="KW-1185">Reference proteome</keyword>
<keyword evidence="5" id="KW-0597">Phosphoprotein</keyword>
<dbReference type="InterPro" id="IPR003660">
    <property type="entry name" value="HAMP_dom"/>
</dbReference>
<feature type="domain" description="HAMP" evidence="16">
    <location>
        <begin position="332"/>
        <end position="384"/>
    </location>
</feature>
<evidence type="ECO:0000256" key="7">
    <source>
        <dbReference type="ARBA" id="ARBA00022692"/>
    </source>
</evidence>
<dbReference type="CDD" id="cd06225">
    <property type="entry name" value="HAMP"/>
    <property type="match status" value="1"/>
</dbReference>
<evidence type="ECO:0000256" key="12">
    <source>
        <dbReference type="ARBA" id="ARBA00023012"/>
    </source>
</evidence>
<comment type="caution">
    <text evidence="17">The sequence shown here is derived from an EMBL/GenBank/DDBJ whole genome shotgun (WGS) entry which is preliminary data.</text>
</comment>
<evidence type="ECO:0000256" key="10">
    <source>
        <dbReference type="ARBA" id="ARBA00022840"/>
    </source>
</evidence>
<keyword evidence="4" id="KW-1003">Cell membrane</keyword>
<feature type="transmembrane region" description="Helical" evidence="14">
    <location>
        <begin position="21"/>
        <end position="43"/>
    </location>
</feature>
<dbReference type="InterPro" id="IPR050640">
    <property type="entry name" value="Bact_2-comp_sensor_kinase"/>
</dbReference>
<dbReference type="InterPro" id="IPR036890">
    <property type="entry name" value="HATPase_C_sf"/>
</dbReference>
<dbReference type="InterPro" id="IPR004358">
    <property type="entry name" value="Sig_transdc_His_kin-like_C"/>
</dbReference>
<evidence type="ECO:0000256" key="14">
    <source>
        <dbReference type="SAM" id="Phobius"/>
    </source>
</evidence>
<keyword evidence="13 14" id="KW-0472">Membrane</keyword>
<evidence type="ECO:0000256" key="5">
    <source>
        <dbReference type="ARBA" id="ARBA00022553"/>
    </source>
</evidence>
<feature type="transmembrane region" description="Helical" evidence="14">
    <location>
        <begin position="308"/>
        <end position="330"/>
    </location>
</feature>
<dbReference type="Pfam" id="PF02743">
    <property type="entry name" value="dCache_1"/>
    <property type="match status" value="1"/>
</dbReference>